<protein>
    <submittedName>
        <fullName evidence="1">Uncharacterized protein</fullName>
    </submittedName>
</protein>
<accession>J1J5G0</accession>
<keyword evidence="2" id="KW-1185">Reference proteome</keyword>
<sequence>MIVERCDSLPDLFTLRDIHQRDWARLKDKGAVKKALVFLCHTNHIREITEDSNQKGGRPTIRYE</sequence>
<dbReference type="Proteomes" id="UP000008947">
    <property type="component" value="Unassembled WGS sequence"/>
</dbReference>
<dbReference type="EMBL" id="AILU01000032">
    <property type="protein sequence ID" value="EJF78950.1"/>
    <property type="molecule type" value="Genomic_DNA"/>
</dbReference>
<comment type="caution">
    <text evidence="1">The sequence shown here is derived from an EMBL/GenBank/DDBJ whole genome shotgun (WGS) entry which is preliminary data.</text>
</comment>
<dbReference type="HOGENOM" id="CLU_2858655_0_0_5"/>
<gene>
    <name evidence="1" type="ORF">MCQ_00991</name>
</gene>
<proteinExistence type="predicted"/>
<dbReference type="AlphaFoldDB" id="J1J5G0"/>
<dbReference type="RefSeq" id="WP_006923923.1">
    <property type="nucleotide sequence ID" value="NZ_JH725024.1"/>
</dbReference>
<dbReference type="PATRIC" id="fig|1094563.3.peg.1120"/>
<name>J1J5G0_9HYPH</name>
<organism evidence="1 2">
    <name type="scientific">Candidatus Bartonella washoeensis Sb944nv</name>
    <dbReference type="NCBI Taxonomy" id="1094563"/>
    <lineage>
        <taxon>Bacteria</taxon>
        <taxon>Pseudomonadati</taxon>
        <taxon>Pseudomonadota</taxon>
        <taxon>Alphaproteobacteria</taxon>
        <taxon>Hyphomicrobiales</taxon>
        <taxon>Bartonellaceae</taxon>
        <taxon>Bartonella</taxon>
    </lineage>
</organism>
<evidence type="ECO:0000313" key="2">
    <source>
        <dbReference type="Proteomes" id="UP000008947"/>
    </source>
</evidence>
<reference evidence="1 2" key="1">
    <citation type="submission" date="2012-03" db="EMBL/GenBank/DDBJ databases">
        <title>The Genome Sequence of Bartonella washoensis Sb944nv.</title>
        <authorList>
            <consortium name="The Broad Institute Genome Sequencing Platform"/>
            <consortium name="The Broad Institute Genome Sequencing Center for Infectious Disease"/>
            <person name="Feldgarden M."/>
            <person name="Kirby J."/>
            <person name="Kosoy M."/>
            <person name="Birtles R."/>
            <person name="Probert W.S."/>
            <person name="Chiaraviglio L."/>
            <person name="Young S.K."/>
            <person name="Zeng Q."/>
            <person name="Gargeya S."/>
            <person name="Fitzgerald M."/>
            <person name="Haas B."/>
            <person name="Abouelleil A."/>
            <person name="Alvarado L."/>
            <person name="Arachchi H.M."/>
            <person name="Berlin A."/>
            <person name="Chapman S.B."/>
            <person name="Gearin G."/>
            <person name="Goldberg J."/>
            <person name="Griggs A."/>
            <person name="Gujja S."/>
            <person name="Hansen M."/>
            <person name="Heiman D."/>
            <person name="Howarth C."/>
            <person name="Larimer J."/>
            <person name="Lui A."/>
            <person name="MacDonald P.J.P."/>
            <person name="McCowen C."/>
            <person name="Montmayeur A."/>
            <person name="Murphy C."/>
            <person name="Neiman D."/>
            <person name="Pearson M."/>
            <person name="Priest M."/>
            <person name="Roberts A."/>
            <person name="Saif S."/>
            <person name="Shea T."/>
            <person name="Sisk P."/>
            <person name="Stolte C."/>
            <person name="Sykes S."/>
            <person name="Wortman J."/>
            <person name="Nusbaum C."/>
            <person name="Birren B."/>
        </authorList>
    </citation>
    <scope>NUCLEOTIDE SEQUENCE [LARGE SCALE GENOMIC DNA]</scope>
    <source>
        <strain evidence="1 2">Sb944nv</strain>
    </source>
</reference>
<evidence type="ECO:0000313" key="1">
    <source>
        <dbReference type="EMBL" id="EJF78950.1"/>
    </source>
</evidence>